<name>A0A1C7M4N0_GRIFR</name>
<evidence type="ECO:0000313" key="1">
    <source>
        <dbReference type="EMBL" id="OBZ71708.1"/>
    </source>
</evidence>
<evidence type="ECO:0000313" key="2">
    <source>
        <dbReference type="Proteomes" id="UP000092993"/>
    </source>
</evidence>
<accession>A0A1C7M4N0</accession>
<proteinExistence type="predicted"/>
<sequence length="67" mass="7496">MVSLLSCYSTDSPAWSRLLDPLAELCRSIQGFFVKTNHIFDLNHSDIQVVTMILALQEQFPGNPKAS</sequence>
<reference evidence="1 2" key="1">
    <citation type="submission" date="2016-03" db="EMBL/GenBank/DDBJ databases">
        <title>Whole genome sequencing of Grifola frondosa 9006-11.</title>
        <authorList>
            <person name="Min B."/>
            <person name="Park H."/>
            <person name="Kim J.-G."/>
            <person name="Cho H."/>
            <person name="Oh Y.-L."/>
            <person name="Kong W.-S."/>
            <person name="Choi I.-G."/>
        </authorList>
    </citation>
    <scope>NUCLEOTIDE SEQUENCE [LARGE SCALE GENOMIC DNA]</scope>
    <source>
        <strain evidence="1 2">9006-11</strain>
    </source>
</reference>
<dbReference type="EMBL" id="LUGG01000011">
    <property type="protein sequence ID" value="OBZ71708.1"/>
    <property type="molecule type" value="Genomic_DNA"/>
</dbReference>
<dbReference type="AlphaFoldDB" id="A0A1C7M4N0"/>
<gene>
    <name evidence="1" type="ORF">A0H81_08987</name>
</gene>
<protein>
    <submittedName>
        <fullName evidence="1">Uncharacterized protein</fullName>
    </submittedName>
</protein>
<comment type="caution">
    <text evidence="1">The sequence shown here is derived from an EMBL/GenBank/DDBJ whole genome shotgun (WGS) entry which is preliminary data.</text>
</comment>
<dbReference type="Proteomes" id="UP000092993">
    <property type="component" value="Unassembled WGS sequence"/>
</dbReference>
<organism evidence="1 2">
    <name type="scientific">Grifola frondosa</name>
    <name type="common">Maitake</name>
    <name type="synonym">Polyporus frondosus</name>
    <dbReference type="NCBI Taxonomy" id="5627"/>
    <lineage>
        <taxon>Eukaryota</taxon>
        <taxon>Fungi</taxon>
        <taxon>Dikarya</taxon>
        <taxon>Basidiomycota</taxon>
        <taxon>Agaricomycotina</taxon>
        <taxon>Agaricomycetes</taxon>
        <taxon>Polyporales</taxon>
        <taxon>Grifolaceae</taxon>
        <taxon>Grifola</taxon>
    </lineage>
</organism>
<keyword evidence="2" id="KW-1185">Reference proteome</keyword>